<protein>
    <submittedName>
        <fullName evidence="2">LysM domain-containing protein</fullName>
    </submittedName>
</protein>
<name>A0A1M5R837_9FIRM</name>
<keyword evidence="3" id="KW-1185">Reference proteome</keyword>
<feature type="domain" description="LysM" evidence="1">
    <location>
        <begin position="66"/>
        <end position="110"/>
    </location>
</feature>
<dbReference type="InterPro" id="IPR036779">
    <property type="entry name" value="LysM_dom_sf"/>
</dbReference>
<dbReference type="InterPro" id="IPR018392">
    <property type="entry name" value="LysM"/>
</dbReference>
<dbReference type="AlphaFoldDB" id="A0A1M5R837"/>
<dbReference type="SUPFAM" id="SSF54106">
    <property type="entry name" value="LysM domain"/>
    <property type="match status" value="2"/>
</dbReference>
<evidence type="ECO:0000259" key="1">
    <source>
        <dbReference type="PROSITE" id="PS51782"/>
    </source>
</evidence>
<reference evidence="3" key="1">
    <citation type="submission" date="2016-11" db="EMBL/GenBank/DDBJ databases">
        <authorList>
            <person name="Varghese N."/>
            <person name="Submissions S."/>
        </authorList>
    </citation>
    <scope>NUCLEOTIDE SEQUENCE [LARGE SCALE GENOMIC DNA]</scope>
    <source>
        <strain evidence="3">DSM 15285</strain>
    </source>
</reference>
<dbReference type="PANTHER" id="PTHR33734">
    <property type="entry name" value="LYSM DOMAIN-CONTAINING GPI-ANCHORED PROTEIN 2"/>
    <property type="match status" value="1"/>
</dbReference>
<feature type="domain" description="LysM" evidence="1">
    <location>
        <begin position="14"/>
        <end position="58"/>
    </location>
</feature>
<proteinExistence type="predicted"/>
<dbReference type="CDD" id="cd00118">
    <property type="entry name" value="LysM"/>
    <property type="match status" value="2"/>
</dbReference>
<gene>
    <name evidence="2" type="ORF">SAMN02744040_01269</name>
</gene>
<evidence type="ECO:0000313" key="3">
    <source>
        <dbReference type="Proteomes" id="UP000242520"/>
    </source>
</evidence>
<dbReference type="PANTHER" id="PTHR33734:SF22">
    <property type="entry name" value="MEMBRANE-BOUND LYTIC MUREIN TRANSGLYCOSYLASE D"/>
    <property type="match status" value="1"/>
</dbReference>
<dbReference type="Gene3D" id="3.10.350.10">
    <property type="entry name" value="LysM domain"/>
    <property type="match status" value="2"/>
</dbReference>
<dbReference type="RefSeq" id="WP_072724770.1">
    <property type="nucleotide sequence ID" value="NZ_FQXH01000011.1"/>
</dbReference>
<sequence>MFINPCFISPFGFHIYRVQKGDTLAEIAEKFNTTVDIILKFNFIPNPNLIPVGLALRIPVSPPDSVIHTVEKGETIASIAEKYNVPMMYIIRFNYLKNPNLIYEGQQLLIPFYKK</sequence>
<dbReference type="Proteomes" id="UP000242520">
    <property type="component" value="Unassembled WGS sequence"/>
</dbReference>
<accession>A0A1M5R837</accession>
<dbReference type="OrthoDB" id="9783374at2"/>
<evidence type="ECO:0000313" key="2">
    <source>
        <dbReference type="EMBL" id="SHH22525.1"/>
    </source>
</evidence>
<organism evidence="2 3">
    <name type="scientific">Tepidibacter thalassicus DSM 15285</name>
    <dbReference type="NCBI Taxonomy" id="1123350"/>
    <lineage>
        <taxon>Bacteria</taxon>
        <taxon>Bacillati</taxon>
        <taxon>Bacillota</taxon>
        <taxon>Clostridia</taxon>
        <taxon>Peptostreptococcales</taxon>
        <taxon>Peptostreptococcaceae</taxon>
        <taxon>Tepidibacter</taxon>
    </lineage>
</organism>
<dbReference type="SMART" id="SM00257">
    <property type="entry name" value="LysM"/>
    <property type="match status" value="2"/>
</dbReference>
<dbReference type="Pfam" id="PF01476">
    <property type="entry name" value="LysM"/>
    <property type="match status" value="2"/>
</dbReference>
<dbReference type="PROSITE" id="PS51782">
    <property type="entry name" value="LYSM"/>
    <property type="match status" value="2"/>
</dbReference>
<dbReference type="EMBL" id="FQXH01000011">
    <property type="protein sequence ID" value="SHH22525.1"/>
    <property type="molecule type" value="Genomic_DNA"/>
</dbReference>
<dbReference type="STRING" id="1123350.SAMN02744040_01269"/>